<dbReference type="InterPro" id="IPR050090">
    <property type="entry name" value="Tyrosine_recombinase_XerCD"/>
</dbReference>
<dbReference type="InterPro" id="IPR011010">
    <property type="entry name" value="DNA_brk_join_enz"/>
</dbReference>
<name>A0ABW3JT52_9FLAO</name>
<reference evidence="10" key="1">
    <citation type="journal article" date="2019" name="Int. J. Syst. Evol. Microbiol.">
        <title>The Global Catalogue of Microorganisms (GCM) 10K type strain sequencing project: providing services to taxonomists for standard genome sequencing and annotation.</title>
        <authorList>
            <consortium name="The Broad Institute Genomics Platform"/>
            <consortium name="The Broad Institute Genome Sequencing Center for Infectious Disease"/>
            <person name="Wu L."/>
            <person name="Ma J."/>
        </authorList>
    </citation>
    <scope>NUCLEOTIDE SEQUENCE [LARGE SCALE GENOMIC DNA]</scope>
    <source>
        <strain evidence="10">CCUG 60527</strain>
    </source>
</reference>
<evidence type="ECO:0000259" key="8">
    <source>
        <dbReference type="PROSITE" id="PS51900"/>
    </source>
</evidence>
<evidence type="ECO:0000313" key="10">
    <source>
        <dbReference type="Proteomes" id="UP001597062"/>
    </source>
</evidence>
<dbReference type="InterPro" id="IPR010998">
    <property type="entry name" value="Integrase_recombinase_N"/>
</dbReference>
<proteinExistence type="inferred from homology"/>
<dbReference type="Gene3D" id="1.10.150.130">
    <property type="match status" value="1"/>
</dbReference>
<evidence type="ECO:0000259" key="7">
    <source>
        <dbReference type="PROSITE" id="PS51898"/>
    </source>
</evidence>
<dbReference type="InterPro" id="IPR013762">
    <property type="entry name" value="Integrase-like_cat_sf"/>
</dbReference>
<dbReference type="Gene3D" id="1.10.443.10">
    <property type="entry name" value="Intergrase catalytic core"/>
    <property type="match status" value="1"/>
</dbReference>
<dbReference type="PANTHER" id="PTHR30349:SF64">
    <property type="entry name" value="PROPHAGE INTEGRASE INTD-RELATED"/>
    <property type="match status" value="1"/>
</dbReference>
<dbReference type="Proteomes" id="UP001597062">
    <property type="component" value="Unassembled WGS sequence"/>
</dbReference>
<evidence type="ECO:0000256" key="1">
    <source>
        <dbReference type="ARBA" id="ARBA00008857"/>
    </source>
</evidence>
<accession>A0ABW3JT52</accession>
<keyword evidence="6" id="KW-0175">Coiled coil</keyword>
<dbReference type="Pfam" id="PF13102">
    <property type="entry name" value="Phage_int_SAM_5"/>
    <property type="match status" value="1"/>
</dbReference>
<feature type="coiled-coil region" evidence="6">
    <location>
        <begin position="56"/>
        <end position="83"/>
    </location>
</feature>
<protein>
    <submittedName>
        <fullName evidence="9">Tyrosine-type recombinase/integrase</fullName>
    </submittedName>
</protein>
<evidence type="ECO:0000256" key="5">
    <source>
        <dbReference type="PROSITE-ProRule" id="PRU01248"/>
    </source>
</evidence>
<comment type="caution">
    <text evidence="9">The sequence shown here is derived from an EMBL/GenBank/DDBJ whole genome shotgun (WGS) entry which is preliminary data.</text>
</comment>
<dbReference type="InterPro" id="IPR035386">
    <property type="entry name" value="Arm-DNA-bind_5"/>
</dbReference>
<keyword evidence="2" id="KW-0229">DNA integration</keyword>
<evidence type="ECO:0000256" key="3">
    <source>
        <dbReference type="ARBA" id="ARBA00023125"/>
    </source>
</evidence>
<dbReference type="SUPFAM" id="SSF56349">
    <property type="entry name" value="DNA breaking-rejoining enzymes"/>
    <property type="match status" value="1"/>
</dbReference>
<keyword evidence="3 5" id="KW-0238">DNA-binding</keyword>
<dbReference type="InterPro" id="IPR002104">
    <property type="entry name" value="Integrase_catalytic"/>
</dbReference>
<dbReference type="EMBL" id="JBHTJR010000045">
    <property type="protein sequence ID" value="MFD0993209.1"/>
    <property type="molecule type" value="Genomic_DNA"/>
</dbReference>
<evidence type="ECO:0000256" key="4">
    <source>
        <dbReference type="ARBA" id="ARBA00023172"/>
    </source>
</evidence>
<dbReference type="InterPro" id="IPR025269">
    <property type="entry name" value="SAM-like_dom"/>
</dbReference>
<sequence length="418" mass="49150">MVLARISIVLDTRRKKLNGVYPVKVRVYHKATQKTRLYSLGIDLNKDDFEDIWKKRDSVRGRKKKIRRLFQEAENRANDLIDEMDVFDFDIFEMKYFRKSTDKNSVKYHFERIIQGKKELNKINTADSYKYTIASLKEYSEEYAKNNVGIEKLTFNHITVDWLKGYEKSMLERGKSINSVGIYLRTLKAVFGYAVDCKDISEDIIPFGSAKKGKYQIPKETKVKKALTSLQLKTFFDAEVLNDSEQEAKDFWFFSYFSNGMNFKDILLLKHSDLDSEKFSYYRAKTIDRLAEKQAINVYLNDFTKQVISKYANKNKNGYLFNIVSLKDDVNESHKKVKNFTRKVNTYIKRIAKRNGLPNDISTYWARHSFATNSIRKGASMEFMMETLNHSSLDVTKKYFAGFEDETKKEFAKRLLDF</sequence>
<dbReference type="InterPro" id="IPR044068">
    <property type="entry name" value="CB"/>
</dbReference>
<evidence type="ECO:0000313" key="9">
    <source>
        <dbReference type="EMBL" id="MFD0993209.1"/>
    </source>
</evidence>
<dbReference type="PANTHER" id="PTHR30349">
    <property type="entry name" value="PHAGE INTEGRASE-RELATED"/>
    <property type="match status" value="1"/>
</dbReference>
<dbReference type="PROSITE" id="PS51898">
    <property type="entry name" value="TYR_RECOMBINASE"/>
    <property type="match status" value="1"/>
</dbReference>
<evidence type="ECO:0000256" key="6">
    <source>
        <dbReference type="SAM" id="Coils"/>
    </source>
</evidence>
<dbReference type="Pfam" id="PF00589">
    <property type="entry name" value="Phage_integrase"/>
    <property type="match status" value="1"/>
</dbReference>
<evidence type="ECO:0000256" key="2">
    <source>
        <dbReference type="ARBA" id="ARBA00022908"/>
    </source>
</evidence>
<organism evidence="9 10">
    <name type="scientific">Tenacibaculum geojense</name>
    <dbReference type="NCBI Taxonomy" id="915352"/>
    <lineage>
        <taxon>Bacteria</taxon>
        <taxon>Pseudomonadati</taxon>
        <taxon>Bacteroidota</taxon>
        <taxon>Flavobacteriia</taxon>
        <taxon>Flavobacteriales</taxon>
        <taxon>Flavobacteriaceae</taxon>
        <taxon>Tenacibaculum</taxon>
    </lineage>
</organism>
<comment type="similarity">
    <text evidence="1">Belongs to the 'phage' integrase family.</text>
</comment>
<keyword evidence="10" id="KW-1185">Reference proteome</keyword>
<gene>
    <name evidence="9" type="ORF">ACFQ1U_08335</name>
</gene>
<feature type="domain" description="Core-binding (CB)" evidence="8">
    <location>
        <begin position="108"/>
        <end position="195"/>
    </location>
</feature>
<keyword evidence="4" id="KW-0233">DNA recombination</keyword>
<dbReference type="Pfam" id="PF17293">
    <property type="entry name" value="Arm-DNA-bind_5"/>
    <property type="match status" value="1"/>
</dbReference>
<feature type="domain" description="Tyr recombinase" evidence="7">
    <location>
        <begin position="222"/>
        <end position="412"/>
    </location>
</feature>
<dbReference type="RefSeq" id="WP_386107231.1">
    <property type="nucleotide sequence ID" value="NZ_JBHTJR010000045.1"/>
</dbReference>
<dbReference type="PROSITE" id="PS51900">
    <property type="entry name" value="CB"/>
    <property type="match status" value="1"/>
</dbReference>